<keyword evidence="2" id="KW-0812">Transmembrane</keyword>
<protein>
    <submittedName>
        <fullName evidence="3">Uncharacterized protein</fullName>
    </submittedName>
</protein>
<evidence type="ECO:0000313" key="3">
    <source>
        <dbReference type="EMBL" id="KAK7485526.1"/>
    </source>
</evidence>
<feature type="non-terminal residue" evidence="3">
    <location>
        <position position="1"/>
    </location>
</feature>
<gene>
    <name evidence="3" type="ORF">BaRGS_00023214</name>
</gene>
<dbReference type="AlphaFoldDB" id="A0ABD0KES8"/>
<keyword evidence="2" id="KW-1133">Transmembrane helix</keyword>
<feature type="region of interest" description="Disordered" evidence="1">
    <location>
        <begin position="36"/>
        <end position="58"/>
    </location>
</feature>
<feature type="transmembrane region" description="Helical" evidence="2">
    <location>
        <begin position="6"/>
        <end position="26"/>
    </location>
</feature>
<accession>A0ABD0KES8</accession>
<evidence type="ECO:0000256" key="2">
    <source>
        <dbReference type="SAM" id="Phobius"/>
    </source>
</evidence>
<dbReference type="EMBL" id="JACVVK020000193">
    <property type="protein sequence ID" value="KAK7485526.1"/>
    <property type="molecule type" value="Genomic_DNA"/>
</dbReference>
<keyword evidence="4" id="KW-1185">Reference proteome</keyword>
<organism evidence="3 4">
    <name type="scientific">Batillaria attramentaria</name>
    <dbReference type="NCBI Taxonomy" id="370345"/>
    <lineage>
        <taxon>Eukaryota</taxon>
        <taxon>Metazoa</taxon>
        <taxon>Spiralia</taxon>
        <taxon>Lophotrochozoa</taxon>
        <taxon>Mollusca</taxon>
        <taxon>Gastropoda</taxon>
        <taxon>Caenogastropoda</taxon>
        <taxon>Sorbeoconcha</taxon>
        <taxon>Cerithioidea</taxon>
        <taxon>Batillariidae</taxon>
        <taxon>Batillaria</taxon>
    </lineage>
</organism>
<keyword evidence="2" id="KW-0472">Membrane</keyword>
<reference evidence="3 4" key="1">
    <citation type="journal article" date="2023" name="Sci. Data">
        <title>Genome assembly of the Korean intertidal mud-creeper Batillaria attramentaria.</title>
        <authorList>
            <person name="Patra A.K."/>
            <person name="Ho P.T."/>
            <person name="Jun S."/>
            <person name="Lee S.J."/>
            <person name="Kim Y."/>
            <person name="Won Y.J."/>
        </authorList>
    </citation>
    <scope>NUCLEOTIDE SEQUENCE [LARGE SCALE GENOMIC DNA]</scope>
    <source>
        <strain evidence="3">Wonlab-2016</strain>
    </source>
</reference>
<evidence type="ECO:0000256" key="1">
    <source>
        <dbReference type="SAM" id="MobiDB-lite"/>
    </source>
</evidence>
<name>A0ABD0KES8_9CAEN</name>
<dbReference type="Proteomes" id="UP001519460">
    <property type="component" value="Unassembled WGS sequence"/>
</dbReference>
<sequence>LLIFLIVFGGTCIVAWAGYMGAAAFFNKWPFNPPGKPKPPRDNPLEDVLNGEANPEPR</sequence>
<proteinExistence type="predicted"/>
<comment type="caution">
    <text evidence="3">The sequence shown here is derived from an EMBL/GenBank/DDBJ whole genome shotgun (WGS) entry which is preliminary data.</text>
</comment>
<feature type="non-terminal residue" evidence="3">
    <location>
        <position position="58"/>
    </location>
</feature>
<evidence type="ECO:0000313" key="4">
    <source>
        <dbReference type="Proteomes" id="UP001519460"/>
    </source>
</evidence>